<feature type="domain" description="HTH cro/C1-type" evidence="2">
    <location>
        <begin position="32"/>
        <end position="76"/>
    </location>
</feature>
<dbReference type="EMBL" id="JBIASD010000004">
    <property type="protein sequence ID" value="MFF3665377.1"/>
    <property type="molecule type" value="Genomic_DNA"/>
</dbReference>
<reference evidence="3 4" key="1">
    <citation type="submission" date="2024-10" db="EMBL/GenBank/DDBJ databases">
        <title>The Natural Products Discovery Center: Release of the First 8490 Sequenced Strains for Exploring Actinobacteria Biosynthetic Diversity.</title>
        <authorList>
            <person name="Kalkreuter E."/>
            <person name="Kautsar S.A."/>
            <person name="Yang D."/>
            <person name="Bader C.D."/>
            <person name="Teijaro C.N."/>
            <person name="Fluegel L."/>
            <person name="Davis C.M."/>
            <person name="Simpson J.R."/>
            <person name="Lauterbach L."/>
            <person name="Steele A.D."/>
            <person name="Gui C."/>
            <person name="Meng S."/>
            <person name="Li G."/>
            <person name="Viehrig K."/>
            <person name="Ye F."/>
            <person name="Su P."/>
            <person name="Kiefer A.F."/>
            <person name="Nichols A."/>
            <person name="Cepeda A.J."/>
            <person name="Yan W."/>
            <person name="Fan B."/>
            <person name="Jiang Y."/>
            <person name="Adhikari A."/>
            <person name="Zheng C.-J."/>
            <person name="Schuster L."/>
            <person name="Cowan T.M."/>
            <person name="Smanski M.J."/>
            <person name="Chevrette M.G."/>
            <person name="De Carvalho L.P.S."/>
            <person name="Shen B."/>
        </authorList>
    </citation>
    <scope>NUCLEOTIDE SEQUENCE [LARGE SCALE GENOMIC DNA]</scope>
    <source>
        <strain evidence="3 4">NPDC002173</strain>
    </source>
</reference>
<dbReference type="InterPro" id="IPR001387">
    <property type="entry name" value="Cro/C1-type_HTH"/>
</dbReference>
<accession>A0ABW6SK86</accession>
<dbReference type="Gene3D" id="1.10.260.40">
    <property type="entry name" value="lambda repressor-like DNA-binding domains"/>
    <property type="match status" value="1"/>
</dbReference>
<dbReference type="SUPFAM" id="SSF47413">
    <property type="entry name" value="lambda repressor-like DNA-binding domains"/>
    <property type="match status" value="1"/>
</dbReference>
<feature type="region of interest" description="Disordered" evidence="1">
    <location>
        <begin position="88"/>
        <end position="111"/>
    </location>
</feature>
<evidence type="ECO:0000313" key="3">
    <source>
        <dbReference type="EMBL" id="MFF3665377.1"/>
    </source>
</evidence>
<protein>
    <submittedName>
        <fullName evidence="3">Helix-turn-helix domain-containing protein</fullName>
    </submittedName>
</protein>
<proteinExistence type="predicted"/>
<dbReference type="RefSeq" id="WP_387409373.1">
    <property type="nucleotide sequence ID" value="NZ_JBIASD010000004.1"/>
</dbReference>
<dbReference type="Proteomes" id="UP001602013">
    <property type="component" value="Unassembled WGS sequence"/>
</dbReference>
<feature type="region of interest" description="Disordered" evidence="1">
    <location>
        <begin position="144"/>
        <end position="164"/>
    </location>
</feature>
<dbReference type="PROSITE" id="PS50943">
    <property type="entry name" value="HTH_CROC1"/>
    <property type="match status" value="1"/>
</dbReference>
<organism evidence="3 4">
    <name type="scientific">Microtetraspora malaysiensis</name>
    <dbReference type="NCBI Taxonomy" id="161358"/>
    <lineage>
        <taxon>Bacteria</taxon>
        <taxon>Bacillati</taxon>
        <taxon>Actinomycetota</taxon>
        <taxon>Actinomycetes</taxon>
        <taxon>Streptosporangiales</taxon>
        <taxon>Streptosporangiaceae</taxon>
        <taxon>Microtetraspora</taxon>
    </lineage>
</organism>
<keyword evidence="4" id="KW-1185">Reference proteome</keyword>
<comment type="caution">
    <text evidence="3">The sequence shown here is derived from an EMBL/GenBank/DDBJ whole genome shotgun (WGS) entry which is preliminary data.</text>
</comment>
<name>A0ABW6SK86_9ACTN</name>
<gene>
    <name evidence="3" type="ORF">ACFYXI_07265</name>
</gene>
<evidence type="ECO:0000313" key="4">
    <source>
        <dbReference type="Proteomes" id="UP001602013"/>
    </source>
</evidence>
<evidence type="ECO:0000259" key="2">
    <source>
        <dbReference type="PROSITE" id="PS50943"/>
    </source>
</evidence>
<sequence>MGKSADQEPDTPFGKWLRAEFDRRGYGERGGQTRFAKESGVHISVIYRLVAGQGRTPELDVLRRIGRTLGYTLAEMLVAADLAASDELSFPDRSGEETTPLQAPKAPPRYDNPAMQHIWEIPDDDLDDDQRGALVQMYRAIRRTADRRGSQRNMDAPQNRRYGT</sequence>
<evidence type="ECO:0000256" key="1">
    <source>
        <dbReference type="SAM" id="MobiDB-lite"/>
    </source>
</evidence>
<dbReference type="Pfam" id="PF01381">
    <property type="entry name" value="HTH_3"/>
    <property type="match status" value="1"/>
</dbReference>
<dbReference type="InterPro" id="IPR010982">
    <property type="entry name" value="Lambda_DNA-bd_dom_sf"/>
</dbReference>